<comment type="caution">
    <text evidence="3">The sequence shown here is derived from an EMBL/GenBank/DDBJ whole genome shotgun (WGS) entry which is preliminary data.</text>
</comment>
<accession>A0ABD3IEQ5</accession>
<reference evidence="3 4" key="1">
    <citation type="submission" date="2024-09" db="EMBL/GenBank/DDBJ databases">
        <title>Chromosome-scale assembly of Riccia sorocarpa.</title>
        <authorList>
            <person name="Paukszto L."/>
        </authorList>
    </citation>
    <scope>NUCLEOTIDE SEQUENCE [LARGE SCALE GENOMIC DNA]</scope>
    <source>
        <strain evidence="3">LP-2024</strain>
        <tissue evidence="3">Aerial parts of the thallus</tissue>
    </source>
</reference>
<protein>
    <submittedName>
        <fullName evidence="3">Uncharacterized protein</fullName>
    </submittedName>
</protein>
<keyword evidence="4" id="KW-1185">Reference proteome</keyword>
<organism evidence="3 4">
    <name type="scientific">Riccia sorocarpa</name>
    <dbReference type="NCBI Taxonomy" id="122646"/>
    <lineage>
        <taxon>Eukaryota</taxon>
        <taxon>Viridiplantae</taxon>
        <taxon>Streptophyta</taxon>
        <taxon>Embryophyta</taxon>
        <taxon>Marchantiophyta</taxon>
        <taxon>Marchantiopsida</taxon>
        <taxon>Marchantiidae</taxon>
        <taxon>Marchantiales</taxon>
        <taxon>Ricciaceae</taxon>
        <taxon>Riccia</taxon>
    </lineage>
</organism>
<feature type="chain" id="PRO_5044874324" evidence="2">
    <location>
        <begin position="30"/>
        <end position="203"/>
    </location>
</feature>
<proteinExistence type="predicted"/>
<feature type="signal peptide" evidence="2">
    <location>
        <begin position="1"/>
        <end position="29"/>
    </location>
</feature>
<feature type="compositionally biased region" description="Polar residues" evidence="1">
    <location>
        <begin position="59"/>
        <end position="78"/>
    </location>
</feature>
<gene>
    <name evidence="3" type="ORF">R1sor_020159</name>
</gene>
<dbReference type="EMBL" id="JBJQOH010000001">
    <property type="protein sequence ID" value="KAL3702137.1"/>
    <property type="molecule type" value="Genomic_DNA"/>
</dbReference>
<evidence type="ECO:0000256" key="2">
    <source>
        <dbReference type="SAM" id="SignalP"/>
    </source>
</evidence>
<evidence type="ECO:0000313" key="3">
    <source>
        <dbReference type="EMBL" id="KAL3702137.1"/>
    </source>
</evidence>
<sequence>MARFQLSVQLNILLILSSMSSALLSLSDAARCGTFPQGAESTRLSDPAHKIGLQRVTEESSYGKTSARSGSAAQSSWVDMQPPAKQRPNSAAGEEKLATLFEDKERRTDIPRYPLASSLDAGSIGHLRREKSMVVNSGDESTSKDSYLRILQRVDVLRRLDVPLLGFWQITDDKEESCHRMVFVLATLLKAGMDGELQTPEGI</sequence>
<dbReference type="AlphaFoldDB" id="A0ABD3IEQ5"/>
<dbReference type="Proteomes" id="UP001633002">
    <property type="component" value="Unassembled WGS sequence"/>
</dbReference>
<keyword evidence="2" id="KW-0732">Signal</keyword>
<evidence type="ECO:0000256" key="1">
    <source>
        <dbReference type="SAM" id="MobiDB-lite"/>
    </source>
</evidence>
<name>A0ABD3IEQ5_9MARC</name>
<feature type="region of interest" description="Disordered" evidence="1">
    <location>
        <begin position="56"/>
        <end position="93"/>
    </location>
</feature>
<evidence type="ECO:0000313" key="4">
    <source>
        <dbReference type="Proteomes" id="UP001633002"/>
    </source>
</evidence>